<feature type="region of interest" description="Disordered" evidence="1">
    <location>
        <begin position="51"/>
        <end position="106"/>
    </location>
</feature>
<sequence length="106" mass="12016">MFLSALLFFPSLSLITLRSTKRLKYVLAKITFFRCLLFCFITSSASLYPGQVRRGKERQGKGEKRQRSHPSPKTDAKHCATKDVSKGKRVDHASSFVSPTTHERPT</sequence>
<reference evidence="3 4" key="1">
    <citation type="submission" date="2019-05" db="EMBL/GenBank/DDBJ databases">
        <title>Another draft genome of Portunus trituberculatus and its Hox gene families provides insights of decapod evolution.</title>
        <authorList>
            <person name="Jeong J.-H."/>
            <person name="Song I."/>
            <person name="Kim S."/>
            <person name="Choi T."/>
            <person name="Kim D."/>
            <person name="Ryu S."/>
            <person name="Kim W."/>
        </authorList>
    </citation>
    <scope>NUCLEOTIDE SEQUENCE [LARGE SCALE GENOMIC DNA]</scope>
    <source>
        <tissue evidence="3">Muscle</tissue>
    </source>
</reference>
<keyword evidence="2" id="KW-1133">Transmembrane helix</keyword>
<evidence type="ECO:0000256" key="1">
    <source>
        <dbReference type="SAM" id="MobiDB-lite"/>
    </source>
</evidence>
<protein>
    <submittedName>
        <fullName evidence="3">Uncharacterized protein</fullName>
    </submittedName>
</protein>
<name>A0A5B7JML1_PORTR</name>
<keyword evidence="2" id="KW-0472">Membrane</keyword>
<organism evidence="3 4">
    <name type="scientific">Portunus trituberculatus</name>
    <name type="common">Swimming crab</name>
    <name type="synonym">Neptunus trituberculatus</name>
    <dbReference type="NCBI Taxonomy" id="210409"/>
    <lineage>
        <taxon>Eukaryota</taxon>
        <taxon>Metazoa</taxon>
        <taxon>Ecdysozoa</taxon>
        <taxon>Arthropoda</taxon>
        <taxon>Crustacea</taxon>
        <taxon>Multicrustacea</taxon>
        <taxon>Malacostraca</taxon>
        <taxon>Eumalacostraca</taxon>
        <taxon>Eucarida</taxon>
        <taxon>Decapoda</taxon>
        <taxon>Pleocyemata</taxon>
        <taxon>Brachyura</taxon>
        <taxon>Eubrachyura</taxon>
        <taxon>Portunoidea</taxon>
        <taxon>Portunidae</taxon>
        <taxon>Portuninae</taxon>
        <taxon>Portunus</taxon>
    </lineage>
</organism>
<proteinExistence type="predicted"/>
<dbReference type="Proteomes" id="UP000324222">
    <property type="component" value="Unassembled WGS sequence"/>
</dbReference>
<evidence type="ECO:0000313" key="3">
    <source>
        <dbReference type="EMBL" id="MPC95536.1"/>
    </source>
</evidence>
<feature type="transmembrane region" description="Helical" evidence="2">
    <location>
        <begin position="30"/>
        <end position="48"/>
    </location>
</feature>
<dbReference type="EMBL" id="VSRR010102621">
    <property type="protein sequence ID" value="MPC95536.1"/>
    <property type="molecule type" value="Genomic_DNA"/>
</dbReference>
<keyword evidence="2" id="KW-0812">Transmembrane</keyword>
<feature type="compositionally biased region" description="Basic and acidic residues" evidence="1">
    <location>
        <begin position="72"/>
        <end position="92"/>
    </location>
</feature>
<gene>
    <name evidence="3" type="ORF">E2C01_090752</name>
</gene>
<accession>A0A5B7JML1</accession>
<evidence type="ECO:0000256" key="2">
    <source>
        <dbReference type="SAM" id="Phobius"/>
    </source>
</evidence>
<keyword evidence="4" id="KW-1185">Reference proteome</keyword>
<dbReference type="AlphaFoldDB" id="A0A5B7JML1"/>
<evidence type="ECO:0000313" key="4">
    <source>
        <dbReference type="Proteomes" id="UP000324222"/>
    </source>
</evidence>
<comment type="caution">
    <text evidence="3">The sequence shown here is derived from an EMBL/GenBank/DDBJ whole genome shotgun (WGS) entry which is preliminary data.</text>
</comment>